<dbReference type="Proteomes" id="UP000177960">
    <property type="component" value="Unassembled WGS sequence"/>
</dbReference>
<dbReference type="EMBL" id="MHJG01000025">
    <property type="protein sequence ID" value="OGY63221.1"/>
    <property type="molecule type" value="Genomic_DNA"/>
</dbReference>
<comment type="caution">
    <text evidence="1">The sequence shown here is derived from an EMBL/GenBank/DDBJ whole genome shotgun (WGS) entry which is preliminary data.</text>
</comment>
<dbReference type="STRING" id="1798404.A3B92_03945"/>
<gene>
    <name evidence="1" type="ORF">A3B92_03945</name>
</gene>
<proteinExistence type="predicted"/>
<dbReference type="AlphaFoldDB" id="A0A1G1ZFC1"/>
<name>A0A1G1ZFC1_9BACT</name>
<accession>A0A1G1ZFC1</accession>
<reference evidence="1 2" key="1">
    <citation type="journal article" date="2016" name="Nat. Commun.">
        <title>Thousands of microbial genomes shed light on interconnected biogeochemical processes in an aquifer system.</title>
        <authorList>
            <person name="Anantharaman K."/>
            <person name="Brown C.T."/>
            <person name="Hug L.A."/>
            <person name="Sharon I."/>
            <person name="Castelle C.J."/>
            <person name="Probst A.J."/>
            <person name="Thomas B.C."/>
            <person name="Singh A."/>
            <person name="Wilkins M.J."/>
            <person name="Karaoz U."/>
            <person name="Brodie E.L."/>
            <person name="Williams K.H."/>
            <person name="Hubbard S.S."/>
            <person name="Banfield J.F."/>
        </authorList>
    </citation>
    <scope>NUCLEOTIDE SEQUENCE [LARGE SCALE GENOMIC DNA]</scope>
</reference>
<sequence>MSDPLSRKFIVLVFIAAVFGVALFFSSENFVKEIEPLKLTGTGGSELANVLNQEQEEPVMKATEPQNLDLPGFNNLSEEAAAIMDNSDNSSPEKDSLDALLKELGE</sequence>
<evidence type="ECO:0000313" key="1">
    <source>
        <dbReference type="EMBL" id="OGY63221.1"/>
    </source>
</evidence>
<protein>
    <submittedName>
        <fullName evidence="1">Uncharacterized protein</fullName>
    </submittedName>
</protein>
<evidence type="ECO:0000313" key="2">
    <source>
        <dbReference type="Proteomes" id="UP000177960"/>
    </source>
</evidence>
<organism evidence="1 2">
    <name type="scientific">Candidatus Harrisonbacteria bacterium RIFCSPHIGHO2_02_FULL_42_16</name>
    <dbReference type="NCBI Taxonomy" id="1798404"/>
    <lineage>
        <taxon>Bacteria</taxon>
        <taxon>Candidatus Harrisoniibacteriota</taxon>
    </lineage>
</organism>